<evidence type="ECO:0000313" key="1">
    <source>
        <dbReference type="EMBL" id="GBP06364.1"/>
    </source>
</evidence>
<organism evidence="1 2">
    <name type="scientific">Eumeta variegata</name>
    <name type="common">Bagworm moth</name>
    <name type="synonym">Eumeta japonica</name>
    <dbReference type="NCBI Taxonomy" id="151549"/>
    <lineage>
        <taxon>Eukaryota</taxon>
        <taxon>Metazoa</taxon>
        <taxon>Ecdysozoa</taxon>
        <taxon>Arthropoda</taxon>
        <taxon>Hexapoda</taxon>
        <taxon>Insecta</taxon>
        <taxon>Pterygota</taxon>
        <taxon>Neoptera</taxon>
        <taxon>Endopterygota</taxon>
        <taxon>Lepidoptera</taxon>
        <taxon>Glossata</taxon>
        <taxon>Ditrysia</taxon>
        <taxon>Tineoidea</taxon>
        <taxon>Psychidae</taxon>
        <taxon>Oiketicinae</taxon>
        <taxon>Eumeta</taxon>
    </lineage>
</organism>
<keyword evidence="2" id="KW-1185">Reference proteome</keyword>
<dbReference type="EMBL" id="BGZK01007953">
    <property type="protein sequence ID" value="GBP06364.1"/>
    <property type="molecule type" value="Genomic_DNA"/>
</dbReference>
<protein>
    <submittedName>
        <fullName evidence="1">Uncharacterized protein</fullName>
    </submittedName>
</protein>
<proteinExistence type="predicted"/>
<evidence type="ECO:0000313" key="2">
    <source>
        <dbReference type="Proteomes" id="UP000299102"/>
    </source>
</evidence>
<dbReference type="Proteomes" id="UP000299102">
    <property type="component" value="Unassembled WGS sequence"/>
</dbReference>
<sequence length="117" mass="13036">MCFQACKGSSGAAAYQQTVLEIFRRVVAVKLRHDAHLFGMPGLWMARRQKGSSPETPKQGVCVYSITIYQVNCFLSLASIAGMVVTWLSHLWIWSGQALEAGTDANQIHICWQCRAF</sequence>
<name>A0A4C1SWQ6_EUMVA</name>
<gene>
    <name evidence="1" type="ORF">EVAR_74138_1</name>
</gene>
<dbReference type="AlphaFoldDB" id="A0A4C1SWQ6"/>
<reference evidence="1 2" key="1">
    <citation type="journal article" date="2019" name="Commun. Biol.">
        <title>The bagworm genome reveals a unique fibroin gene that provides high tensile strength.</title>
        <authorList>
            <person name="Kono N."/>
            <person name="Nakamura H."/>
            <person name="Ohtoshi R."/>
            <person name="Tomita M."/>
            <person name="Numata K."/>
            <person name="Arakawa K."/>
        </authorList>
    </citation>
    <scope>NUCLEOTIDE SEQUENCE [LARGE SCALE GENOMIC DNA]</scope>
</reference>
<comment type="caution">
    <text evidence="1">The sequence shown here is derived from an EMBL/GenBank/DDBJ whole genome shotgun (WGS) entry which is preliminary data.</text>
</comment>
<accession>A0A4C1SWQ6</accession>